<protein>
    <submittedName>
        <fullName evidence="4">V/A-type H+-transporting ATPase subunit F</fullName>
    </submittedName>
</protein>
<accession>A0ABY1NE68</accession>
<dbReference type="InterPro" id="IPR008218">
    <property type="entry name" value="ATPase_V1-cplx_f_g_su"/>
</dbReference>
<gene>
    <name evidence="4" type="ORF">SAMN06265339_0492</name>
</gene>
<name>A0ABY1NE68_9BACT</name>
<dbReference type="Gene3D" id="3.40.50.10580">
    <property type="entry name" value="ATPase, V1 complex, subunit F"/>
    <property type="match status" value="1"/>
</dbReference>
<evidence type="ECO:0000256" key="1">
    <source>
        <dbReference type="ARBA" id="ARBA00010148"/>
    </source>
</evidence>
<evidence type="ECO:0000256" key="3">
    <source>
        <dbReference type="ARBA" id="ARBA00023065"/>
    </source>
</evidence>
<keyword evidence="3" id="KW-0406">Ion transport</keyword>
<evidence type="ECO:0000256" key="2">
    <source>
        <dbReference type="ARBA" id="ARBA00022448"/>
    </source>
</evidence>
<dbReference type="SUPFAM" id="SSF159468">
    <property type="entry name" value="AtpF-like"/>
    <property type="match status" value="1"/>
</dbReference>
<comment type="caution">
    <text evidence="4">The sequence shown here is derived from an EMBL/GenBank/DDBJ whole genome shotgun (WGS) entry which is preliminary data.</text>
</comment>
<dbReference type="RefSeq" id="WP_283399997.1">
    <property type="nucleotide sequence ID" value="NZ_FXUB01000001.1"/>
</dbReference>
<comment type="similarity">
    <text evidence="1">Belongs to the V-ATPase F subunit family.</text>
</comment>
<dbReference type="Pfam" id="PF01990">
    <property type="entry name" value="ATP-synt_F"/>
    <property type="match status" value="1"/>
</dbReference>
<dbReference type="EMBL" id="FXUB01000001">
    <property type="protein sequence ID" value="SMP07531.1"/>
    <property type="molecule type" value="Genomic_DNA"/>
</dbReference>
<dbReference type="Proteomes" id="UP001157911">
    <property type="component" value="Unassembled WGS sequence"/>
</dbReference>
<evidence type="ECO:0000313" key="5">
    <source>
        <dbReference type="Proteomes" id="UP001157911"/>
    </source>
</evidence>
<dbReference type="InterPro" id="IPR036906">
    <property type="entry name" value="ATPase_V1_fsu_sf"/>
</dbReference>
<keyword evidence="5" id="KW-1185">Reference proteome</keyword>
<organism evidence="4 5">
    <name type="scientific">Desulfurobacterium pacificum</name>
    <dbReference type="NCBI Taxonomy" id="240166"/>
    <lineage>
        <taxon>Bacteria</taxon>
        <taxon>Pseudomonadati</taxon>
        <taxon>Aquificota</taxon>
        <taxon>Aquificia</taxon>
        <taxon>Desulfurobacteriales</taxon>
        <taxon>Desulfurobacteriaceae</taxon>
        <taxon>Desulfurobacterium</taxon>
    </lineage>
</organism>
<proteinExistence type="inferred from homology"/>
<keyword evidence="2" id="KW-0813">Transport</keyword>
<evidence type="ECO:0000313" key="4">
    <source>
        <dbReference type="EMBL" id="SMP07531.1"/>
    </source>
</evidence>
<sequence length="98" mass="11096">MRIVFIGNERECAGFRLGGAEAVIVNGKEEFKAKVDQLIHDEDVGILVIPDRYYKTFLPFSEKLKRKAKPVVVFVPSFDGIHLKRDLKEFLYGVLGIG</sequence>
<reference evidence="4 5" key="1">
    <citation type="submission" date="2017-05" db="EMBL/GenBank/DDBJ databases">
        <authorList>
            <person name="Varghese N."/>
            <person name="Submissions S."/>
        </authorList>
    </citation>
    <scope>NUCLEOTIDE SEQUENCE [LARGE SCALE GENOMIC DNA]</scope>
    <source>
        <strain evidence="4 5">DSM 15522</strain>
    </source>
</reference>